<gene>
    <name evidence="10" type="ORF">LCGC14_2999990</name>
</gene>
<keyword evidence="7" id="KW-0057">Aromatic amino acid biosynthesis</keyword>
<feature type="domain" description="Glycosyl transferase family 3 N-terminal" evidence="9">
    <location>
        <begin position="3"/>
        <end position="65"/>
    </location>
</feature>
<evidence type="ECO:0000256" key="3">
    <source>
        <dbReference type="ARBA" id="ARBA00022605"/>
    </source>
</evidence>
<keyword evidence="3" id="KW-0028">Amino-acid biosynthesis</keyword>
<dbReference type="EMBL" id="LAZR01061788">
    <property type="protein sequence ID" value="KKK62871.1"/>
    <property type="molecule type" value="Genomic_DNA"/>
</dbReference>
<dbReference type="PANTHER" id="PTHR43285:SF2">
    <property type="entry name" value="ANTHRANILATE PHOSPHORIBOSYLTRANSFERASE"/>
    <property type="match status" value="1"/>
</dbReference>
<sequence length="330" mass="34470">MIKEAINMLVGGMSLSLSEMTDCMNEIMEGKATDAQIGSFLTSLRYKGETVTEITAAARVMRAKATKINAPEGTLDTCGTGGDMSGTFNISTTTALLVAACGVPVAKHGNRSVSSKCGSADVLEALGIKIDLVPESVEKCLADTGFAFMFAPLFHPAMKFAIGPRKEMGIRTIFNILGPLTNPAGAKRQILGVFGSNLTETLCSVLGNLGAEDAMVVHGEDGLDEITITDGTKVSRWVNGAVENSIISPQDFGLETSELDTIAGCGLEDNAKITFKVLSGENGPRRNVVLMNAAAALLVAGKVESLKAGFDMAAEAIDSGKAKAKLEEVQ</sequence>
<dbReference type="PANTHER" id="PTHR43285">
    <property type="entry name" value="ANTHRANILATE PHOSPHORIBOSYLTRANSFERASE"/>
    <property type="match status" value="1"/>
</dbReference>
<dbReference type="GO" id="GO:0000162">
    <property type="term" value="P:L-tryptophan biosynthetic process"/>
    <property type="evidence" value="ECO:0007669"/>
    <property type="project" value="UniProtKB-KW"/>
</dbReference>
<evidence type="ECO:0000256" key="4">
    <source>
        <dbReference type="ARBA" id="ARBA00022676"/>
    </source>
</evidence>
<dbReference type="InterPro" id="IPR036320">
    <property type="entry name" value="Glycosyl_Trfase_fam3_N_dom_sf"/>
</dbReference>
<feature type="domain" description="Glycosyl transferase family 3" evidence="8">
    <location>
        <begin position="74"/>
        <end position="322"/>
    </location>
</feature>
<organism evidence="10">
    <name type="scientific">marine sediment metagenome</name>
    <dbReference type="NCBI Taxonomy" id="412755"/>
    <lineage>
        <taxon>unclassified sequences</taxon>
        <taxon>metagenomes</taxon>
        <taxon>ecological metagenomes</taxon>
    </lineage>
</organism>
<evidence type="ECO:0000259" key="8">
    <source>
        <dbReference type="Pfam" id="PF00591"/>
    </source>
</evidence>
<evidence type="ECO:0000256" key="7">
    <source>
        <dbReference type="ARBA" id="ARBA00023141"/>
    </source>
</evidence>
<evidence type="ECO:0000256" key="5">
    <source>
        <dbReference type="ARBA" id="ARBA00022679"/>
    </source>
</evidence>
<dbReference type="GO" id="GO:0005829">
    <property type="term" value="C:cytosol"/>
    <property type="evidence" value="ECO:0007669"/>
    <property type="project" value="TreeGrafter"/>
</dbReference>
<dbReference type="Pfam" id="PF00591">
    <property type="entry name" value="Glycos_transf_3"/>
    <property type="match status" value="1"/>
</dbReference>
<dbReference type="InterPro" id="IPR017459">
    <property type="entry name" value="Glycosyl_Trfase_fam3_N_dom"/>
</dbReference>
<evidence type="ECO:0000259" key="9">
    <source>
        <dbReference type="Pfam" id="PF02885"/>
    </source>
</evidence>
<dbReference type="HAMAP" id="MF_00211">
    <property type="entry name" value="TrpD"/>
    <property type="match status" value="1"/>
</dbReference>
<dbReference type="NCBIfam" id="TIGR01245">
    <property type="entry name" value="trpD"/>
    <property type="match status" value="1"/>
</dbReference>
<dbReference type="SUPFAM" id="SSF52418">
    <property type="entry name" value="Nucleoside phosphorylase/phosphoribosyltransferase catalytic domain"/>
    <property type="match status" value="1"/>
</dbReference>
<dbReference type="EC" id="2.4.2.18" evidence="2"/>
<dbReference type="InterPro" id="IPR005940">
    <property type="entry name" value="Anthranilate_Pribosyl_Tfrase"/>
</dbReference>
<dbReference type="InterPro" id="IPR000312">
    <property type="entry name" value="Glycosyl_Trfase_fam3"/>
</dbReference>
<evidence type="ECO:0000256" key="1">
    <source>
        <dbReference type="ARBA" id="ARBA00004907"/>
    </source>
</evidence>
<comment type="caution">
    <text evidence="10">The sequence shown here is derived from an EMBL/GenBank/DDBJ whole genome shotgun (WGS) entry which is preliminary data.</text>
</comment>
<keyword evidence="5" id="KW-0808">Transferase</keyword>
<protein>
    <recommendedName>
        <fullName evidence="2">anthranilate phosphoribosyltransferase</fullName>
        <ecNumber evidence="2">2.4.2.18</ecNumber>
    </recommendedName>
</protein>
<dbReference type="GO" id="GO:0004048">
    <property type="term" value="F:anthranilate phosphoribosyltransferase activity"/>
    <property type="evidence" value="ECO:0007669"/>
    <property type="project" value="UniProtKB-EC"/>
</dbReference>
<dbReference type="AlphaFoldDB" id="A0A0F8ZSI4"/>
<dbReference type="SUPFAM" id="SSF47648">
    <property type="entry name" value="Nucleoside phosphorylase/phosphoribosyltransferase N-terminal domain"/>
    <property type="match status" value="1"/>
</dbReference>
<comment type="pathway">
    <text evidence="1">Amino-acid biosynthesis; L-tryptophan biosynthesis; L-tryptophan from chorismate: step 2/5.</text>
</comment>
<dbReference type="Gene3D" id="3.40.1030.10">
    <property type="entry name" value="Nucleoside phosphorylase/phosphoribosyltransferase catalytic domain"/>
    <property type="match status" value="1"/>
</dbReference>
<dbReference type="InterPro" id="IPR035902">
    <property type="entry name" value="Nuc_phospho_transferase"/>
</dbReference>
<keyword evidence="6" id="KW-0822">Tryptophan biosynthesis</keyword>
<dbReference type="FunFam" id="3.40.1030.10:FF:000002">
    <property type="entry name" value="Anthranilate phosphoribosyltransferase"/>
    <property type="match status" value="1"/>
</dbReference>
<name>A0A0F8ZSI4_9ZZZZ</name>
<proteinExistence type="inferred from homology"/>
<accession>A0A0F8ZSI4</accession>
<evidence type="ECO:0000313" key="10">
    <source>
        <dbReference type="EMBL" id="KKK62871.1"/>
    </source>
</evidence>
<evidence type="ECO:0000256" key="6">
    <source>
        <dbReference type="ARBA" id="ARBA00022822"/>
    </source>
</evidence>
<evidence type="ECO:0000256" key="2">
    <source>
        <dbReference type="ARBA" id="ARBA00011948"/>
    </source>
</evidence>
<feature type="non-terminal residue" evidence="10">
    <location>
        <position position="330"/>
    </location>
</feature>
<dbReference type="Gene3D" id="1.20.970.10">
    <property type="entry name" value="Transferase, Pyrimidine Nucleoside Phosphorylase, Chain C"/>
    <property type="match status" value="1"/>
</dbReference>
<dbReference type="Pfam" id="PF02885">
    <property type="entry name" value="Glycos_trans_3N"/>
    <property type="match status" value="1"/>
</dbReference>
<keyword evidence="4" id="KW-0328">Glycosyltransferase</keyword>
<reference evidence="10" key="1">
    <citation type="journal article" date="2015" name="Nature">
        <title>Complex archaea that bridge the gap between prokaryotes and eukaryotes.</title>
        <authorList>
            <person name="Spang A."/>
            <person name="Saw J.H."/>
            <person name="Jorgensen S.L."/>
            <person name="Zaremba-Niedzwiedzka K."/>
            <person name="Martijn J."/>
            <person name="Lind A.E."/>
            <person name="van Eijk R."/>
            <person name="Schleper C."/>
            <person name="Guy L."/>
            <person name="Ettema T.J."/>
        </authorList>
    </citation>
    <scope>NUCLEOTIDE SEQUENCE</scope>
</reference>